<proteinExistence type="predicted"/>
<dbReference type="Proteomes" id="UP000885792">
    <property type="component" value="Unassembled WGS sequence"/>
</dbReference>
<dbReference type="AlphaFoldDB" id="A0A7C5L7B5"/>
<organism evidence="2">
    <name type="scientific">Aquifex aeolicus</name>
    <dbReference type="NCBI Taxonomy" id="63363"/>
    <lineage>
        <taxon>Bacteria</taxon>
        <taxon>Pseudomonadati</taxon>
        <taxon>Aquificota</taxon>
        <taxon>Aquificia</taxon>
        <taxon>Aquificales</taxon>
        <taxon>Aquificaceae</taxon>
        <taxon>Aquifex</taxon>
    </lineage>
</organism>
<dbReference type="InterPro" id="IPR005180">
    <property type="entry name" value="DUF302"/>
</dbReference>
<dbReference type="InterPro" id="IPR016796">
    <property type="entry name" value="UCP021774"/>
</dbReference>
<dbReference type="Pfam" id="PF03625">
    <property type="entry name" value="DUF302"/>
    <property type="match status" value="1"/>
</dbReference>
<reference evidence="2" key="1">
    <citation type="journal article" date="2020" name="mSystems">
        <title>Genome- and Community-Level Interaction Insights into Carbon Utilization and Element Cycling Functions of Hydrothermarchaeota in Hydrothermal Sediment.</title>
        <authorList>
            <person name="Zhou Z."/>
            <person name="Liu Y."/>
            <person name="Xu W."/>
            <person name="Pan J."/>
            <person name="Luo Z.H."/>
            <person name="Li M."/>
        </authorList>
    </citation>
    <scope>NUCLEOTIDE SEQUENCE [LARGE SCALE GENOMIC DNA]</scope>
    <source>
        <strain evidence="2">HyVt-501</strain>
    </source>
</reference>
<dbReference type="CDD" id="cd14797">
    <property type="entry name" value="DUF302"/>
    <property type="match status" value="1"/>
</dbReference>
<name>A0A7C5L7B5_AQUAO</name>
<evidence type="ECO:0000313" key="2">
    <source>
        <dbReference type="EMBL" id="HHJ64266.1"/>
    </source>
</evidence>
<comment type="caution">
    <text evidence="2">The sequence shown here is derived from an EMBL/GenBank/DDBJ whole genome shotgun (WGS) entry which is preliminary data.</text>
</comment>
<gene>
    <name evidence="2" type="ORF">ENJ61_05090</name>
</gene>
<evidence type="ECO:0000259" key="1">
    <source>
        <dbReference type="Pfam" id="PF03625"/>
    </source>
</evidence>
<feature type="domain" description="DUF302" evidence="1">
    <location>
        <begin position="36"/>
        <end position="95"/>
    </location>
</feature>
<dbReference type="SUPFAM" id="SSF103247">
    <property type="entry name" value="TT1751-like"/>
    <property type="match status" value="1"/>
</dbReference>
<dbReference type="PANTHER" id="PTHR38342">
    <property type="entry name" value="SLR5037 PROTEIN"/>
    <property type="match status" value="1"/>
</dbReference>
<dbReference type="EMBL" id="DRNB01000182">
    <property type="protein sequence ID" value="HHJ64266.1"/>
    <property type="molecule type" value="Genomic_DNA"/>
</dbReference>
<protein>
    <submittedName>
        <fullName evidence="2">DUF302 domain-containing protein</fullName>
    </submittedName>
</protein>
<dbReference type="PANTHER" id="PTHR38342:SF1">
    <property type="entry name" value="SLR5037 PROTEIN"/>
    <property type="match status" value="1"/>
</dbReference>
<dbReference type="InterPro" id="IPR035923">
    <property type="entry name" value="TT1751-like_sf"/>
</dbReference>
<dbReference type="Gene3D" id="3.30.310.70">
    <property type="entry name" value="TT1751-like domain"/>
    <property type="match status" value="1"/>
</dbReference>
<dbReference type="PIRSF" id="PIRSF021774">
    <property type="entry name" value="UCP021774"/>
    <property type="match status" value="1"/>
</dbReference>
<sequence length="127" mass="14484">MLINVESHRSVEEVRSRLEEKAKERGFGVLSVHEVSWILQEKGHPIDYPCVIVEICQPSSASRVLSQNPYIATALPCRIAVFRKDGRTLLSTIAPTTMLEMFEEPELEDTAREVEQTIREIMEESAR</sequence>
<accession>A0A7C5L7B5</accession>